<evidence type="ECO:0000313" key="1">
    <source>
        <dbReference type="EMBL" id="KAJ7379107.1"/>
    </source>
</evidence>
<dbReference type="Gene3D" id="2.60.220.10">
    <property type="entry name" value="Polysaccharide lyase family 8-like, C-terminal"/>
    <property type="match status" value="1"/>
</dbReference>
<comment type="caution">
    <text evidence="1">The sequence shown here is derived from an EMBL/GenBank/DDBJ whole genome shotgun (WGS) entry which is preliminary data.</text>
</comment>
<dbReference type="PANTHER" id="PTHR37322:SF3">
    <property type="entry name" value="CHONDROITIN SULFATE ABC EXOLYASE"/>
    <property type="match status" value="1"/>
</dbReference>
<name>A0A9X0CX15_9CNID</name>
<dbReference type="OrthoDB" id="5950087at2759"/>
<accession>A0A9X0CX15</accession>
<dbReference type="AlphaFoldDB" id="A0A9X0CX15"/>
<protein>
    <submittedName>
        <fullName evidence="1">Uncharacterized protein</fullName>
    </submittedName>
</protein>
<dbReference type="GO" id="GO:0006027">
    <property type="term" value="P:glycosaminoglycan catabolic process"/>
    <property type="evidence" value="ECO:0007669"/>
    <property type="project" value="InterPro"/>
</dbReference>
<dbReference type="PANTHER" id="PTHR37322">
    <property type="match status" value="1"/>
</dbReference>
<evidence type="ECO:0000313" key="2">
    <source>
        <dbReference type="Proteomes" id="UP001163046"/>
    </source>
</evidence>
<dbReference type="EMBL" id="MU826359">
    <property type="protein sequence ID" value="KAJ7379107.1"/>
    <property type="molecule type" value="Genomic_DNA"/>
</dbReference>
<dbReference type="InterPro" id="IPR011071">
    <property type="entry name" value="Lyase_8-like_C"/>
</dbReference>
<sequence>MQKRSKLLYRVLQQDDEAHVVKFGMTTERSSTIPDLFGYAIFQSTSTLPSGGLIKKVNNRCRIMAEENTRELYLSISYPDLNFPADGSKVLKTSGDVQKRELYEIESDEIQIEVTLTRHVNKILPVSPKVHGSPDGYAPTVRVESSASSPLNKGNKIVFANLKNGFSVEIKLTQ</sequence>
<organism evidence="1 2">
    <name type="scientific">Desmophyllum pertusum</name>
    <dbReference type="NCBI Taxonomy" id="174260"/>
    <lineage>
        <taxon>Eukaryota</taxon>
        <taxon>Metazoa</taxon>
        <taxon>Cnidaria</taxon>
        <taxon>Anthozoa</taxon>
        <taxon>Hexacorallia</taxon>
        <taxon>Scleractinia</taxon>
        <taxon>Caryophylliina</taxon>
        <taxon>Caryophylliidae</taxon>
        <taxon>Desmophyllum</taxon>
    </lineage>
</organism>
<dbReference type="GO" id="GO:0005975">
    <property type="term" value="P:carbohydrate metabolic process"/>
    <property type="evidence" value="ECO:0007669"/>
    <property type="project" value="InterPro"/>
</dbReference>
<dbReference type="Proteomes" id="UP001163046">
    <property type="component" value="Unassembled WGS sequence"/>
</dbReference>
<dbReference type="GO" id="GO:0003824">
    <property type="term" value="F:catalytic activity"/>
    <property type="evidence" value="ECO:0007669"/>
    <property type="project" value="UniProtKB-ARBA"/>
</dbReference>
<dbReference type="SUPFAM" id="SSF49863">
    <property type="entry name" value="Hyaluronate lyase-like, C-terminal domain"/>
    <property type="match status" value="1"/>
</dbReference>
<reference evidence="1" key="1">
    <citation type="submission" date="2023-01" db="EMBL/GenBank/DDBJ databases">
        <title>Genome assembly of the deep-sea coral Lophelia pertusa.</title>
        <authorList>
            <person name="Herrera S."/>
            <person name="Cordes E."/>
        </authorList>
    </citation>
    <scope>NUCLEOTIDE SEQUENCE</scope>
    <source>
        <strain evidence="1">USNM1676648</strain>
        <tissue evidence="1">Polyp</tissue>
    </source>
</reference>
<dbReference type="InterPro" id="IPR039174">
    <property type="entry name" value="Chondroitin_ABC_lyase"/>
</dbReference>
<keyword evidence="2" id="KW-1185">Reference proteome</keyword>
<proteinExistence type="predicted"/>
<gene>
    <name evidence="1" type="ORF">OS493_017605</name>
</gene>